<dbReference type="EC" id="7.1.1.-" evidence="17"/>
<reference evidence="19" key="2">
    <citation type="submission" date="2019-07" db="EMBL/GenBank/DDBJ databases">
        <authorList>
            <person name="Konyves K."/>
        </authorList>
    </citation>
    <scope>NUCLEOTIDE SEQUENCE</scope>
    <source>
        <tissue evidence="19">Leaf</tissue>
    </source>
</reference>
<feature type="transmembrane region" description="Helical" evidence="17">
    <location>
        <begin position="118"/>
        <end position="135"/>
    </location>
</feature>
<feature type="transmembrane region" description="Helical" evidence="17">
    <location>
        <begin position="341"/>
        <end position="359"/>
    </location>
</feature>
<comment type="catalytic activity">
    <reaction evidence="16 17">
        <text>a plastoquinone + NADH + (n+1) H(+)(in) = a plastoquinol + NAD(+) + n H(+)(out)</text>
        <dbReference type="Rhea" id="RHEA:42608"/>
        <dbReference type="Rhea" id="RHEA-COMP:9561"/>
        <dbReference type="Rhea" id="RHEA-COMP:9562"/>
        <dbReference type="ChEBI" id="CHEBI:15378"/>
        <dbReference type="ChEBI" id="CHEBI:17757"/>
        <dbReference type="ChEBI" id="CHEBI:57540"/>
        <dbReference type="ChEBI" id="CHEBI:57945"/>
        <dbReference type="ChEBI" id="CHEBI:62192"/>
    </reaction>
</comment>
<dbReference type="Pfam" id="PF00361">
    <property type="entry name" value="Proton_antipo_M"/>
    <property type="match status" value="1"/>
</dbReference>
<keyword evidence="9 17" id="KW-1278">Translocase</keyword>
<keyword evidence="4 19" id="KW-0150">Chloroplast</keyword>
<comment type="catalytic activity">
    <reaction evidence="15 17">
        <text>a plastoquinone + NADPH + (n+1) H(+)(in) = a plastoquinol + NADP(+) + n H(+)(out)</text>
        <dbReference type="Rhea" id="RHEA:42612"/>
        <dbReference type="Rhea" id="RHEA-COMP:9561"/>
        <dbReference type="Rhea" id="RHEA-COMP:9562"/>
        <dbReference type="ChEBI" id="CHEBI:15378"/>
        <dbReference type="ChEBI" id="CHEBI:17757"/>
        <dbReference type="ChEBI" id="CHEBI:57783"/>
        <dbReference type="ChEBI" id="CHEBI:58349"/>
        <dbReference type="ChEBI" id="CHEBI:62192"/>
    </reaction>
</comment>
<dbReference type="PANTHER" id="PTHR43507:SF21">
    <property type="entry name" value="NAD(P)H-QUINONE OXIDOREDUCTASE CHAIN 4, CHLOROPLASTIC"/>
    <property type="match status" value="1"/>
</dbReference>
<keyword evidence="17" id="KW-0793">Thylakoid</keyword>
<geneLocation type="chloroplast" evidence="19"/>
<evidence type="ECO:0000256" key="11">
    <source>
        <dbReference type="ARBA" id="ARBA00023027"/>
    </source>
</evidence>
<feature type="transmembrane region" description="Helical" evidence="17">
    <location>
        <begin position="37"/>
        <end position="62"/>
    </location>
</feature>
<evidence type="ECO:0000256" key="16">
    <source>
        <dbReference type="ARBA" id="ARBA00048026"/>
    </source>
</evidence>
<evidence type="ECO:0000256" key="9">
    <source>
        <dbReference type="ARBA" id="ARBA00022967"/>
    </source>
</evidence>
<dbReference type="NCBIfam" id="TIGR01972">
    <property type="entry name" value="NDH_I_M"/>
    <property type="match status" value="1"/>
</dbReference>
<evidence type="ECO:0000256" key="14">
    <source>
        <dbReference type="ARBA" id="ARBA00032800"/>
    </source>
</evidence>
<keyword evidence="10 17" id="KW-1133">Transmembrane helix</keyword>
<feature type="transmembrane region" description="Helical" evidence="17">
    <location>
        <begin position="141"/>
        <end position="161"/>
    </location>
</feature>
<dbReference type="GO" id="GO:0042773">
    <property type="term" value="P:ATP synthesis coupled electron transport"/>
    <property type="evidence" value="ECO:0007669"/>
    <property type="project" value="InterPro"/>
</dbReference>
<dbReference type="EMBL" id="MN201546">
    <property type="protein sequence ID" value="QFU28786.1"/>
    <property type="molecule type" value="Genomic_DNA"/>
</dbReference>
<evidence type="ECO:0000256" key="17">
    <source>
        <dbReference type="HAMAP-Rule" id="MF_00491"/>
    </source>
</evidence>
<keyword evidence="7 17" id="KW-0521">NADP</keyword>
<evidence type="ECO:0000259" key="18">
    <source>
        <dbReference type="Pfam" id="PF00361"/>
    </source>
</evidence>
<evidence type="ECO:0000256" key="13">
    <source>
        <dbReference type="ARBA" id="ARBA00030440"/>
    </source>
</evidence>
<feature type="transmembrane region" description="Helical" evidence="17">
    <location>
        <begin position="280"/>
        <end position="299"/>
    </location>
</feature>
<evidence type="ECO:0000256" key="1">
    <source>
        <dbReference type="ARBA" id="ARBA00004454"/>
    </source>
</evidence>
<reference evidence="19" key="1">
    <citation type="journal article" date="2019" name="Mitochondrial DNA Part B Resour">
        <title>The complete plastome of Daphne laureola L. (Thymelaeaceae).</title>
        <authorList>
            <person name="Koenyves K."/>
            <person name="Yooprasert S."/>
            <person name="Culham A."/>
            <person name="David J."/>
        </authorList>
    </citation>
    <scope>NUCLEOTIDE SEQUENCE</scope>
    <source>
        <tissue evidence="19">Leaf</tissue>
    </source>
</reference>
<dbReference type="InterPro" id="IPR003918">
    <property type="entry name" value="NADH_UbQ_OxRdtase"/>
</dbReference>
<dbReference type="EMBL" id="MN201546">
    <property type="protein sequence ID" value="QFU28791.1"/>
    <property type="molecule type" value="Genomic_DNA"/>
</dbReference>
<evidence type="ECO:0000256" key="5">
    <source>
        <dbReference type="ARBA" id="ARBA00022692"/>
    </source>
</evidence>
<dbReference type="GO" id="GO:0015990">
    <property type="term" value="P:electron transport coupled proton transport"/>
    <property type="evidence" value="ECO:0007669"/>
    <property type="project" value="TreeGrafter"/>
</dbReference>
<dbReference type="GO" id="GO:0048039">
    <property type="term" value="F:ubiquinone binding"/>
    <property type="evidence" value="ECO:0007669"/>
    <property type="project" value="TreeGrafter"/>
</dbReference>
<feature type="transmembrane region" description="Helical" evidence="17">
    <location>
        <begin position="173"/>
        <end position="195"/>
    </location>
</feature>
<dbReference type="PRINTS" id="PR01437">
    <property type="entry name" value="NUOXDRDTASE4"/>
</dbReference>
<dbReference type="GO" id="GO:0003954">
    <property type="term" value="F:NADH dehydrogenase activity"/>
    <property type="evidence" value="ECO:0007669"/>
    <property type="project" value="TreeGrafter"/>
</dbReference>
<evidence type="ECO:0000256" key="6">
    <source>
        <dbReference type="ARBA" id="ARBA00022719"/>
    </source>
</evidence>
<feature type="transmembrane region" description="Helical" evidence="17">
    <location>
        <begin position="210"/>
        <end position="229"/>
    </location>
</feature>
<keyword evidence="11 17" id="KW-0520">NAD</keyword>
<proteinExistence type="inferred from homology"/>
<feature type="transmembrane region" description="Helical" evidence="17">
    <location>
        <begin position="311"/>
        <end position="329"/>
    </location>
</feature>
<evidence type="ECO:0000256" key="10">
    <source>
        <dbReference type="ARBA" id="ARBA00022989"/>
    </source>
</evidence>
<name>A0A5P9KFH7_9ROSI</name>
<organism evidence="19">
    <name type="scientific">Daphne laureola</name>
    <dbReference type="NCBI Taxonomy" id="223749"/>
    <lineage>
        <taxon>Eukaryota</taxon>
        <taxon>Viridiplantae</taxon>
        <taxon>Streptophyta</taxon>
        <taxon>Embryophyta</taxon>
        <taxon>Tracheophyta</taxon>
        <taxon>Spermatophyta</taxon>
        <taxon>Magnoliopsida</taxon>
        <taxon>eudicotyledons</taxon>
        <taxon>Gunneridae</taxon>
        <taxon>Pentapetalae</taxon>
        <taxon>rosids</taxon>
        <taxon>malvids</taxon>
        <taxon>Malvales</taxon>
        <taxon>Thymelaeaceae</taxon>
        <taxon>Daphne</taxon>
    </lineage>
</organism>
<dbReference type="HAMAP" id="MF_00491">
    <property type="entry name" value="NDH1_NuoM"/>
    <property type="match status" value="1"/>
</dbReference>
<dbReference type="AlphaFoldDB" id="A0A5P9KFH7"/>
<evidence type="ECO:0000256" key="4">
    <source>
        <dbReference type="ARBA" id="ARBA00022528"/>
    </source>
</evidence>
<gene>
    <name evidence="17 19" type="primary">ndhD</name>
</gene>
<evidence type="ECO:0000256" key="12">
    <source>
        <dbReference type="ARBA" id="ARBA00023136"/>
    </source>
</evidence>
<dbReference type="InterPro" id="IPR022997">
    <property type="entry name" value="NADH_Q_OxRdtase_chain4"/>
</dbReference>
<feature type="transmembrane region" description="Helical" evidence="17">
    <location>
        <begin position="249"/>
        <end position="268"/>
    </location>
</feature>
<accession>A0A5P9KFH7</accession>
<evidence type="ECO:0000313" key="19">
    <source>
        <dbReference type="EMBL" id="QFU28786.1"/>
    </source>
</evidence>
<feature type="domain" description="NADH:quinone oxidoreductase/Mrp antiporter transmembrane" evidence="18">
    <location>
        <begin position="137"/>
        <end position="419"/>
    </location>
</feature>
<dbReference type="InterPro" id="IPR010227">
    <property type="entry name" value="NADH_Q_OxRdtase_chainM/4"/>
</dbReference>
<keyword evidence="5 17" id="KW-0812">Transmembrane</keyword>
<feature type="transmembrane region" description="Helical" evidence="17">
    <location>
        <begin position="422"/>
        <end position="447"/>
    </location>
</feature>
<dbReference type="PANTHER" id="PTHR43507">
    <property type="entry name" value="NADH-UBIQUINONE OXIDOREDUCTASE CHAIN 4"/>
    <property type="match status" value="1"/>
</dbReference>
<dbReference type="GO" id="GO:0016655">
    <property type="term" value="F:oxidoreductase activity, acting on NAD(P)H, quinone or similar compound as acceptor"/>
    <property type="evidence" value="ECO:0007669"/>
    <property type="project" value="UniProtKB-UniRule"/>
</dbReference>
<comment type="subcellular location">
    <subcellularLocation>
        <location evidence="1 17">Plastid</location>
        <location evidence="1 17">Chloroplast thylakoid membrane</location>
        <topology evidence="1 17">Multi-pass membrane protein</topology>
    </subcellularLocation>
</comment>
<evidence type="ECO:0000256" key="2">
    <source>
        <dbReference type="ARBA" id="ARBA00009025"/>
    </source>
</evidence>
<evidence type="ECO:0000256" key="3">
    <source>
        <dbReference type="ARBA" id="ARBA00016792"/>
    </source>
</evidence>
<feature type="transmembrane region" description="Helical" evidence="17">
    <location>
        <begin position="380"/>
        <end position="410"/>
    </location>
</feature>
<dbReference type="GO" id="GO:0008137">
    <property type="term" value="F:NADH dehydrogenase (ubiquinone) activity"/>
    <property type="evidence" value="ECO:0007669"/>
    <property type="project" value="InterPro"/>
</dbReference>
<evidence type="ECO:0000256" key="7">
    <source>
        <dbReference type="ARBA" id="ARBA00022857"/>
    </source>
</evidence>
<sequence length="506" mass="56897">MYLVFTTNDFPWLTIIVVLPISAGSLIFFLPHRGNKLIRWYTISISTLELLLMTYVFCYHFQLDDPLIQLAEDSKWIDFFDFYWRLGIDGLSIGPILLTGFITTLATLAAWPVTRDSRLFHFLMLAMYSGQIGSFSSRDLLLFFIMWELELIPVYLLLSMWGGKKRLYSATKFILYTAGGSIFLLVGVLGIGLYGSNEPTFNFETLANQSYPLALEIIFYIGFLIAFAVKSPIIPLHTWLPDTHGEAHYSTCMLLAGILLKMGAYGLVRINMELLPHAHSIFSPWLMIVGTMQIIYAASTSLAQRNLKKRIAYSSVSHMGFIIIGIGSINDTGLNGAFLQIISHGFIGAALFFLAGTSYDRIRLVYLDEMGGMALPIPKMFTMFSILSMASLALPGMSGFVAELIVFFGIISSQKFFLMPKILIIFVMAIGMILTPIYLLSMLRQIFYGYKLFNAPNSYFFDSGPRELFVSISIFLPVIGIGIYPDFVLSLSGEKVEAILANYFYR</sequence>
<protein>
    <recommendedName>
        <fullName evidence="3 17">NAD(P)H-quinone oxidoreductase chain 4, chloroplastic</fullName>
        <ecNumber evidence="17">7.1.1.-</ecNumber>
    </recommendedName>
    <alternativeName>
        <fullName evidence="14 17">NAD(P)H dehydrogenase, chain 4</fullName>
    </alternativeName>
    <alternativeName>
        <fullName evidence="13 17">NADH-plastoquinone oxidoreductase chain 4</fullName>
    </alternativeName>
</protein>
<keyword evidence="6 17" id="KW-0874">Quinone</keyword>
<evidence type="ECO:0000256" key="8">
    <source>
        <dbReference type="ARBA" id="ARBA00022957"/>
    </source>
</evidence>
<feature type="transmembrane region" description="Helical" evidence="17">
    <location>
        <begin position="12"/>
        <end position="30"/>
    </location>
</feature>
<comment type="similarity">
    <text evidence="2 17">Belongs to the complex I subunit 4 family.</text>
</comment>
<feature type="transmembrane region" description="Helical" evidence="17">
    <location>
        <begin position="82"/>
        <end position="111"/>
    </location>
</feature>
<keyword evidence="12 17" id="KW-0472">Membrane</keyword>
<keyword evidence="8 17" id="KW-0618">Plastoquinone</keyword>
<dbReference type="GO" id="GO:0009535">
    <property type="term" value="C:chloroplast thylakoid membrane"/>
    <property type="evidence" value="ECO:0007669"/>
    <property type="project" value="UniProtKB-SubCell"/>
</dbReference>
<evidence type="ECO:0000256" key="15">
    <source>
        <dbReference type="ARBA" id="ARBA00047726"/>
    </source>
</evidence>
<dbReference type="InterPro" id="IPR001750">
    <property type="entry name" value="ND/Mrp_TM"/>
</dbReference>
<feature type="transmembrane region" description="Helical" evidence="17">
    <location>
        <begin position="468"/>
        <end position="485"/>
    </location>
</feature>
<keyword evidence="19" id="KW-0934">Plastid</keyword>